<sequence length="223" mass="25404">MQKTGKFFRAFAPLLRLVFPLRERPNEEQLLSGAVYLCRHGNNAGPPYTFLYLAGQVRPWVYSVFYEEKACFAHTYRYTFLQRCGLPRPIAWLAARLSAFFAPKILRALNAIPVYRNGAQSMVTLRESVRALLGGDSILLFPDVNYTSENGEIGELYRGFLLLERMYCAKTGRHLPFVPIAVKPRRRIAIGRPVLFGDGDPEEQMNSVAEALRLELDRLEETA</sequence>
<dbReference type="SUPFAM" id="SSF69593">
    <property type="entry name" value="Glycerol-3-phosphate (1)-acyltransferase"/>
    <property type="match status" value="1"/>
</dbReference>
<dbReference type="Proteomes" id="UP000824140">
    <property type="component" value="Unassembled WGS sequence"/>
</dbReference>
<accession>A0A9D1FYH1</accession>
<evidence type="ECO:0000313" key="1">
    <source>
        <dbReference type="EMBL" id="HIS91732.1"/>
    </source>
</evidence>
<reference evidence="1" key="1">
    <citation type="submission" date="2020-10" db="EMBL/GenBank/DDBJ databases">
        <authorList>
            <person name="Gilroy R."/>
        </authorList>
    </citation>
    <scope>NUCLEOTIDE SEQUENCE</scope>
    <source>
        <strain evidence="1">13766</strain>
    </source>
</reference>
<reference evidence="1" key="2">
    <citation type="journal article" date="2021" name="PeerJ">
        <title>Extensive microbial diversity within the chicken gut microbiome revealed by metagenomics and culture.</title>
        <authorList>
            <person name="Gilroy R."/>
            <person name="Ravi A."/>
            <person name="Getino M."/>
            <person name="Pursley I."/>
            <person name="Horton D.L."/>
            <person name="Alikhan N.F."/>
            <person name="Baker D."/>
            <person name="Gharbi K."/>
            <person name="Hall N."/>
            <person name="Watson M."/>
            <person name="Adriaenssens E.M."/>
            <person name="Foster-Nyarko E."/>
            <person name="Jarju S."/>
            <person name="Secka A."/>
            <person name="Antonio M."/>
            <person name="Oren A."/>
            <person name="Chaudhuri R.R."/>
            <person name="La Ragione R."/>
            <person name="Hildebrand F."/>
            <person name="Pallen M.J."/>
        </authorList>
    </citation>
    <scope>NUCLEOTIDE SEQUENCE</scope>
    <source>
        <strain evidence="1">13766</strain>
    </source>
</reference>
<evidence type="ECO:0000313" key="2">
    <source>
        <dbReference type="Proteomes" id="UP000824140"/>
    </source>
</evidence>
<protein>
    <recommendedName>
        <fullName evidence="3">Phospholipid/glycerol acyltransferase domain-containing protein</fullName>
    </recommendedName>
</protein>
<gene>
    <name evidence="1" type="ORF">IAA84_01805</name>
</gene>
<proteinExistence type="predicted"/>
<dbReference type="AlphaFoldDB" id="A0A9D1FYH1"/>
<comment type="caution">
    <text evidence="1">The sequence shown here is derived from an EMBL/GenBank/DDBJ whole genome shotgun (WGS) entry which is preliminary data.</text>
</comment>
<organism evidence="1 2">
    <name type="scientific">Candidatus Alectryocaccomicrobium excrementavium</name>
    <dbReference type="NCBI Taxonomy" id="2840668"/>
    <lineage>
        <taxon>Bacteria</taxon>
        <taxon>Bacillati</taxon>
        <taxon>Bacillota</taxon>
        <taxon>Clostridia</taxon>
        <taxon>Candidatus Alectryocaccomicrobium</taxon>
    </lineage>
</organism>
<name>A0A9D1FYH1_9FIRM</name>
<evidence type="ECO:0008006" key="3">
    <source>
        <dbReference type="Google" id="ProtNLM"/>
    </source>
</evidence>
<dbReference type="EMBL" id="DVJN01000036">
    <property type="protein sequence ID" value="HIS91732.1"/>
    <property type="molecule type" value="Genomic_DNA"/>
</dbReference>